<reference evidence="5 6" key="1">
    <citation type="submission" date="2019-01" db="EMBL/GenBank/DDBJ databases">
        <title>Genome Assembly of Collichthys lucidus.</title>
        <authorList>
            <person name="Cai M."/>
            <person name="Xiao S."/>
        </authorList>
    </citation>
    <scope>NUCLEOTIDE SEQUENCE [LARGE SCALE GENOMIC DNA]</scope>
    <source>
        <strain evidence="5">JT15FE1705JMU</strain>
        <tissue evidence="5">Muscle</tissue>
    </source>
</reference>
<dbReference type="Proteomes" id="UP000298787">
    <property type="component" value="Chromosome 23"/>
</dbReference>
<evidence type="ECO:0000256" key="3">
    <source>
        <dbReference type="SAM" id="MobiDB-lite"/>
    </source>
</evidence>
<keyword evidence="1" id="KW-0479">Metal-binding</keyword>
<dbReference type="EMBL" id="CM014100">
    <property type="protein sequence ID" value="TKS91368.1"/>
    <property type="molecule type" value="Genomic_DNA"/>
</dbReference>
<dbReference type="InterPro" id="IPR002048">
    <property type="entry name" value="EF_hand_dom"/>
</dbReference>
<keyword evidence="6" id="KW-1185">Reference proteome</keyword>
<organism evidence="5 6">
    <name type="scientific">Collichthys lucidus</name>
    <name type="common">Big head croaker</name>
    <name type="synonym">Sciaena lucida</name>
    <dbReference type="NCBI Taxonomy" id="240159"/>
    <lineage>
        <taxon>Eukaryota</taxon>
        <taxon>Metazoa</taxon>
        <taxon>Chordata</taxon>
        <taxon>Craniata</taxon>
        <taxon>Vertebrata</taxon>
        <taxon>Euteleostomi</taxon>
        <taxon>Actinopterygii</taxon>
        <taxon>Neopterygii</taxon>
        <taxon>Teleostei</taxon>
        <taxon>Neoteleostei</taxon>
        <taxon>Acanthomorphata</taxon>
        <taxon>Eupercaria</taxon>
        <taxon>Sciaenidae</taxon>
        <taxon>Collichthys</taxon>
    </lineage>
</organism>
<feature type="compositionally biased region" description="Basic residues" evidence="3">
    <location>
        <begin position="1"/>
        <end position="11"/>
    </location>
</feature>
<feature type="region of interest" description="Disordered" evidence="3">
    <location>
        <begin position="206"/>
        <end position="232"/>
    </location>
</feature>
<evidence type="ECO:0000313" key="6">
    <source>
        <dbReference type="Proteomes" id="UP000298787"/>
    </source>
</evidence>
<dbReference type="STRING" id="240159.A0A4U5VRW1"/>
<evidence type="ECO:0000259" key="4">
    <source>
        <dbReference type="PROSITE" id="PS50222"/>
    </source>
</evidence>
<dbReference type="AlphaFoldDB" id="A0A4U5VRW1"/>
<accession>A0A4U5VRW1</accession>
<dbReference type="InterPro" id="IPR011992">
    <property type="entry name" value="EF-hand-dom_pair"/>
</dbReference>
<dbReference type="SUPFAM" id="SSF47473">
    <property type="entry name" value="EF-hand"/>
    <property type="match status" value="1"/>
</dbReference>
<dbReference type="Gene3D" id="1.10.238.10">
    <property type="entry name" value="EF-hand"/>
    <property type="match status" value="1"/>
</dbReference>
<keyword evidence="2" id="KW-0106">Calcium</keyword>
<evidence type="ECO:0000256" key="1">
    <source>
        <dbReference type="ARBA" id="ARBA00022723"/>
    </source>
</evidence>
<dbReference type="InterPro" id="IPR018247">
    <property type="entry name" value="EF_Hand_1_Ca_BS"/>
</dbReference>
<dbReference type="PROSITE" id="PS50222">
    <property type="entry name" value="EF_HAND_2"/>
    <property type="match status" value="1"/>
</dbReference>
<protein>
    <recommendedName>
        <fullName evidence="4">EF-hand domain-containing protein</fullName>
    </recommendedName>
</protein>
<name>A0A4U5VRW1_COLLU</name>
<feature type="region of interest" description="Disordered" evidence="3">
    <location>
        <begin position="1"/>
        <end position="31"/>
    </location>
</feature>
<dbReference type="GO" id="GO:0005509">
    <property type="term" value="F:calcium ion binding"/>
    <property type="evidence" value="ECO:0007669"/>
    <property type="project" value="InterPro"/>
</dbReference>
<evidence type="ECO:0000256" key="2">
    <source>
        <dbReference type="ARBA" id="ARBA00022837"/>
    </source>
</evidence>
<dbReference type="PROSITE" id="PS00018">
    <property type="entry name" value="EF_HAND_1"/>
    <property type="match status" value="1"/>
</dbReference>
<proteinExistence type="predicted"/>
<sequence>MKKKKQKSRKRNKDDKAVAENVSSQDFRSSRPEFESFLGEMIRWFSDHRQQVDEAFGHSDTDKSGSVNLKDFELGLMNLDAPCQRAQLLMLTQLLKTDDDTISYRDLSERMQSLRPSDGAEIHTQISEDASRMDRPDAHQPINPGKDRFVRLTVRLIPFDHAAAAHPANFEVVLSSSSRVFTLIRIIQDRVGIQTSRLEVFRSRAPTEEARLPPESSLEECGLKGGPEETPSEDTVYYDYSLPLTDCPILNCDHYFRSTPDSAATRRSHCP</sequence>
<feature type="domain" description="EF-hand" evidence="4">
    <location>
        <begin position="47"/>
        <end position="82"/>
    </location>
</feature>
<evidence type="ECO:0000313" key="5">
    <source>
        <dbReference type="EMBL" id="TKS91368.1"/>
    </source>
</evidence>
<gene>
    <name evidence="5" type="ORF">D9C73_026433</name>
</gene>